<feature type="signal peptide" evidence="1">
    <location>
        <begin position="1"/>
        <end position="20"/>
    </location>
</feature>
<dbReference type="Gene3D" id="1.20.1270.180">
    <property type="match status" value="1"/>
</dbReference>
<dbReference type="OrthoDB" id="7340239at2"/>
<organism evidence="3 4">
    <name type="scientific">Thermomonas haemolytica</name>
    <dbReference type="NCBI Taxonomy" id="141949"/>
    <lineage>
        <taxon>Bacteria</taxon>
        <taxon>Pseudomonadati</taxon>
        <taxon>Pseudomonadota</taxon>
        <taxon>Gammaproteobacteria</taxon>
        <taxon>Lysobacterales</taxon>
        <taxon>Lysobacteraceae</taxon>
        <taxon>Thermomonas</taxon>
    </lineage>
</organism>
<evidence type="ECO:0000256" key="1">
    <source>
        <dbReference type="SAM" id="SignalP"/>
    </source>
</evidence>
<name>A0A4R3NA63_9GAMM</name>
<dbReference type="Pfam" id="PF07007">
    <property type="entry name" value="LprI"/>
    <property type="match status" value="1"/>
</dbReference>
<feature type="chain" id="PRO_5020382541" evidence="1">
    <location>
        <begin position="21"/>
        <end position="134"/>
    </location>
</feature>
<keyword evidence="1" id="KW-0732">Signal</keyword>
<reference evidence="3 4" key="1">
    <citation type="submission" date="2019-03" db="EMBL/GenBank/DDBJ databases">
        <title>Genomic Encyclopedia of Type Strains, Phase IV (KMG-IV): sequencing the most valuable type-strain genomes for metagenomic binning, comparative biology and taxonomic classification.</title>
        <authorList>
            <person name="Goeker M."/>
        </authorList>
    </citation>
    <scope>NUCLEOTIDE SEQUENCE [LARGE SCALE GENOMIC DNA]</scope>
    <source>
        <strain evidence="3 4">DSM 13605</strain>
    </source>
</reference>
<dbReference type="EMBL" id="SMAP01000001">
    <property type="protein sequence ID" value="TCT25684.1"/>
    <property type="molecule type" value="Genomic_DNA"/>
</dbReference>
<comment type="caution">
    <text evidence="3">The sequence shown here is derived from an EMBL/GenBank/DDBJ whole genome shotgun (WGS) entry which is preliminary data.</text>
</comment>
<dbReference type="PANTHER" id="PTHR39176:SF1">
    <property type="entry name" value="PERIPLASMIC PROTEIN"/>
    <property type="match status" value="1"/>
</dbReference>
<dbReference type="AlphaFoldDB" id="A0A4R3NA63"/>
<dbReference type="RefSeq" id="WP_114958832.1">
    <property type="nucleotide sequence ID" value="NZ_MSZW01000013.1"/>
</dbReference>
<evidence type="ECO:0000259" key="2">
    <source>
        <dbReference type="Pfam" id="PF07007"/>
    </source>
</evidence>
<evidence type="ECO:0000313" key="4">
    <source>
        <dbReference type="Proteomes" id="UP000295414"/>
    </source>
</evidence>
<sequence>MKASNFVLLTLLTVAPASHAAKHHIDSYLESCIDADSTTAGMVNCTNQAYSLWDKELNLKYINLMSALAPADKQALRNAQRQWVAFRDAEFKAIDALYNGKDGTMYLPMRAADRLAVVKARVLQLSSYANLAND</sequence>
<evidence type="ECO:0000313" key="3">
    <source>
        <dbReference type="EMBL" id="TCT25684.1"/>
    </source>
</evidence>
<keyword evidence="4" id="KW-1185">Reference proteome</keyword>
<dbReference type="InterPro" id="IPR009739">
    <property type="entry name" value="LprI-like_N"/>
</dbReference>
<dbReference type="Proteomes" id="UP000295414">
    <property type="component" value="Unassembled WGS sequence"/>
</dbReference>
<protein>
    <submittedName>
        <fullName evidence="3">Uncharacterized protein YecT (DUF1311 family)</fullName>
    </submittedName>
</protein>
<gene>
    <name evidence="3" type="ORF">EDC34_1018</name>
</gene>
<feature type="domain" description="Lysozyme inhibitor LprI-like N-terminal" evidence="2">
    <location>
        <begin position="32"/>
        <end position="125"/>
    </location>
</feature>
<accession>A0A4R3NA63</accession>
<proteinExistence type="predicted"/>
<dbReference type="PANTHER" id="PTHR39176">
    <property type="entry name" value="PERIPLASMIC PROTEIN-RELATED"/>
    <property type="match status" value="1"/>
</dbReference>